<evidence type="ECO:0000313" key="2">
    <source>
        <dbReference type="EMBL" id="OCK74448.1"/>
    </source>
</evidence>
<protein>
    <submittedName>
        <fullName evidence="2">Acyl-CoA N-acyltransferase</fullName>
    </submittedName>
</protein>
<keyword evidence="2" id="KW-0808">Transferase</keyword>
<dbReference type="PANTHER" id="PTHR43072">
    <property type="entry name" value="N-ACETYLTRANSFERASE"/>
    <property type="match status" value="1"/>
</dbReference>
<evidence type="ECO:0000313" key="3">
    <source>
        <dbReference type="Proteomes" id="UP000250266"/>
    </source>
</evidence>
<evidence type="ECO:0000259" key="1">
    <source>
        <dbReference type="PROSITE" id="PS51186"/>
    </source>
</evidence>
<keyword evidence="2" id="KW-0012">Acyltransferase</keyword>
<dbReference type="OrthoDB" id="2129362at2759"/>
<dbReference type="AlphaFoldDB" id="A0A8E2J9N8"/>
<name>A0A8E2J9N8_9PEZI</name>
<organism evidence="2 3">
    <name type="scientific">Lepidopterella palustris CBS 459.81</name>
    <dbReference type="NCBI Taxonomy" id="1314670"/>
    <lineage>
        <taxon>Eukaryota</taxon>
        <taxon>Fungi</taxon>
        <taxon>Dikarya</taxon>
        <taxon>Ascomycota</taxon>
        <taxon>Pezizomycotina</taxon>
        <taxon>Dothideomycetes</taxon>
        <taxon>Pleosporomycetidae</taxon>
        <taxon>Mytilinidiales</taxon>
        <taxon>Argynnaceae</taxon>
        <taxon>Lepidopterella</taxon>
    </lineage>
</organism>
<dbReference type="PROSITE" id="PS51186">
    <property type="entry name" value="GNAT"/>
    <property type="match status" value="1"/>
</dbReference>
<dbReference type="PANTHER" id="PTHR43072:SF8">
    <property type="entry name" value="ACYLTRANSFERASE FABY-RELATED"/>
    <property type="match status" value="1"/>
</dbReference>
<reference evidence="2 3" key="1">
    <citation type="journal article" date="2016" name="Nat. Commun.">
        <title>Ectomycorrhizal ecology is imprinted in the genome of the dominant symbiotic fungus Cenococcum geophilum.</title>
        <authorList>
            <consortium name="DOE Joint Genome Institute"/>
            <person name="Peter M."/>
            <person name="Kohler A."/>
            <person name="Ohm R.A."/>
            <person name="Kuo A."/>
            <person name="Krutzmann J."/>
            <person name="Morin E."/>
            <person name="Arend M."/>
            <person name="Barry K.W."/>
            <person name="Binder M."/>
            <person name="Choi C."/>
            <person name="Clum A."/>
            <person name="Copeland A."/>
            <person name="Grisel N."/>
            <person name="Haridas S."/>
            <person name="Kipfer T."/>
            <person name="LaButti K."/>
            <person name="Lindquist E."/>
            <person name="Lipzen A."/>
            <person name="Maire R."/>
            <person name="Meier B."/>
            <person name="Mihaltcheva S."/>
            <person name="Molinier V."/>
            <person name="Murat C."/>
            <person name="Poggeler S."/>
            <person name="Quandt C.A."/>
            <person name="Sperisen C."/>
            <person name="Tritt A."/>
            <person name="Tisserant E."/>
            <person name="Crous P.W."/>
            <person name="Henrissat B."/>
            <person name="Nehls U."/>
            <person name="Egli S."/>
            <person name="Spatafora J.W."/>
            <person name="Grigoriev I.V."/>
            <person name="Martin F.M."/>
        </authorList>
    </citation>
    <scope>NUCLEOTIDE SEQUENCE [LARGE SCALE GENOMIC DNA]</scope>
    <source>
        <strain evidence="2 3">CBS 459.81</strain>
    </source>
</reference>
<dbReference type="Pfam" id="PF00583">
    <property type="entry name" value="Acetyltransf_1"/>
    <property type="match status" value="1"/>
</dbReference>
<dbReference type="SUPFAM" id="SSF55729">
    <property type="entry name" value="Acyl-CoA N-acyltransferases (Nat)"/>
    <property type="match status" value="1"/>
</dbReference>
<dbReference type="EMBL" id="KV745477">
    <property type="protein sequence ID" value="OCK74448.1"/>
    <property type="molecule type" value="Genomic_DNA"/>
</dbReference>
<dbReference type="Proteomes" id="UP000250266">
    <property type="component" value="Unassembled WGS sequence"/>
</dbReference>
<dbReference type="InterPro" id="IPR000182">
    <property type="entry name" value="GNAT_dom"/>
</dbReference>
<dbReference type="Gene3D" id="3.40.630.30">
    <property type="match status" value="1"/>
</dbReference>
<accession>A0A8E2J9N8</accession>
<dbReference type="GO" id="GO:0016747">
    <property type="term" value="F:acyltransferase activity, transferring groups other than amino-acyl groups"/>
    <property type="evidence" value="ECO:0007669"/>
    <property type="project" value="InterPro"/>
</dbReference>
<proteinExistence type="predicted"/>
<sequence length="192" mass="21749">MAPASVALRPAIENDIPAINAIHGYYVQNTVITFTMVPLTDEEALSKFRSIISQSLPYIVAIDDSTNKVLGYTYVTGFRSGKGGYRHTVEMSLFCHPDHRNHGVGTILLKKLIEVLKEPESYPEFITDARPEDSRVRSIMACMSVDVTSRNNGLGLKEYYEKFGFEQVGHLKRVGHKHDQWIDTIYLQLSLW</sequence>
<dbReference type="InterPro" id="IPR016181">
    <property type="entry name" value="Acyl_CoA_acyltransferase"/>
</dbReference>
<feature type="domain" description="N-acetyltransferase" evidence="1">
    <location>
        <begin position="6"/>
        <end position="192"/>
    </location>
</feature>
<gene>
    <name evidence="2" type="ORF">K432DRAFT_386805</name>
</gene>
<dbReference type="CDD" id="cd04301">
    <property type="entry name" value="NAT_SF"/>
    <property type="match status" value="1"/>
</dbReference>
<keyword evidence="3" id="KW-1185">Reference proteome</keyword>